<reference evidence="5 6" key="1">
    <citation type="journal article" date="2009" name="Int. J. Syst. Evol. Microbiol.">
        <title>Paenibacillus contaminans sp. nov., isolated from a contaminated laboratory plate.</title>
        <authorList>
            <person name="Chou J.H."/>
            <person name="Lee J.H."/>
            <person name="Lin M.C."/>
            <person name="Chang P.S."/>
            <person name="Arun A.B."/>
            <person name="Young C.C."/>
            <person name="Chen W.M."/>
        </authorList>
    </citation>
    <scope>NUCLEOTIDE SEQUENCE [LARGE SCALE GENOMIC DNA]</scope>
    <source>
        <strain evidence="5 6">CKOBP-6</strain>
    </source>
</reference>
<keyword evidence="1" id="KW-0805">Transcription regulation</keyword>
<dbReference type="InterPro" id="IPR010982">
    <property type="entry name" value="Lambda_DNA-bd_dom_sf"/>
</dbReference>
<dbReference type="SMART" id="SM00354">
    <property type="entry name" value="HTH_LACI"/>
    <property type="match status" value="1"/>
</dbReference>
<organism evidence="5 6">
    <name type="scientific">Paenibacillus contaminans</name>
    <dbReference type="NCBI Taxonomy" id="450362"/>
    <lineage>
        <taxon>Bacteria</taxon>
        <taxon>Bacillati</taxon>
        <taxon>Bacillota</taxon>
        <taxon>Bacilli</taxon>
        <taxon>Bacillales</taxon>
        <taxon>Paenibacillaceae</taxon>
        <taxon>Paenibacillus</taxon>
    </lineage>
</organism>
<dbReference type="CDD" id="cd01392">
    <property type="entry name" value="HTH_LacI"/>
    <property type="match status" value="1"/>
</dbReference>
<dbReference type="InterPro" id="IPR028082">
    <property type="entry name" value="Peripla_BP_I"/>
</dbReference>
<dbReference type="Gene3D" id="1.10.260.40">
    <property type="entry name" value="lambda repressor-like DNA-binding domains"/>
    <property type="match status" value="1"/>
</dbReference>
<dbReference type="PANTHER" id="PTHR30146">
    <property type="entry name" value="LACI-RELATED TRANSCRIPTIONAL REPRESSOR"/>
    <property type="match status" value="1"/>
</dbReference>
<dbReference type="InterPro" id="IPR001761">
    <property type="entry name" value="Peripla_BP/Lac1_sug-bd_dom"/>
</dbReference>
<dbReference type="Proteomes" id="UP000250369">
    <property type="component" value="Unassembled WGS sequence"/>
</dbReference>
<evidence type="ECO:0000256" key="2">
    <source>
        <dbReference type="ARBA" id="ARBA00023125"/>
    </source>
</evidence>
<dbReference type="InterPro" id="IPR000843">
    <property type="entry name" value="HTH_LacI"/>
</dbReference>
<dbReference type="OrthoDB" id="1639518at2"/>
<dbReference type="GO" id="GO:0003700">
    <property type="term" value="F:DNA-binding transcription factor activity"/>
    <property type="evidence" value="ECO:0007669"/>
    <property type="project" value="TreeGrafter"/>
</dbReference>
<name>A0A329MT85_9BACL</name>
<evidence type="ECO:0000313" key="5">
    <source>
        <dbReference type="EMBL" id="RAV21903.1"/>
    </source>
</evidence>
<accession>A0A329MT85</accession>
<dbReference type="SUPFAM" id="SSF53822">
    <property type="entry name" value="Periplasmic binding protein-like I"/>
    <property type="match status" value="1"/>
</dbReference>
<dbReference type="GO" id="GO:0000976">
    <property type="term" value="F:transcription cis-regulatory region binding"/>
    <property type="evidence" value="ECO:0007669"/>
    <property type="project" value="TreeGrafter"/>
</dbReference>
<evidence type="ECO:0000259" key="4">
    <source>
        <dbReference type="PROSITE" id="PS50932"/>
    </source>
</evidence>
<keyword evidence="2" id="KW-0238">DNA-binding</keyword>
<comment type="caution">
    <text evidence="5">The sequence shown here is derived from an EMBL/GenBank/DDBJ whole genome shotgun (WGS) entry which is preliminary data.</text>
</comment>
<dbReference type="Pfam" id="PF00532">
    <property type="entry name" value="Peripla_BP_1"/>
    <property type="match status" value="1"/>
</dbReference>
<feature type="domain" description="HTH lacI-type" evidence="4">
    <location>
        <begin position="3"/>
        <end position="57"/>
    </location>
</feature>
<dbReference type="Gene3D" id="3.40.50.2300">
    <property type="match status" value="2"/>
</dbReference>
<dbReference type="Pfam" id="PF00356">
    <property type="entry name" value="LacI"/>
    <property type="match status" value="1"/>
</dbReference>
<keyword evidence="6" id="KW-1185">Reference proteome</keyword>
<sequence length="255" mass="28271">MSITSKEIAEKCGVSRGTVDRALNNRSGVNEATKLKILETARELGYRPHFLARSLVKGKTMSIGAVIFDINNQLFPQLIHAVESRAREAGYFLNLTLTSKNPDIERDCLLHLADRKVDGIILLSVNAGPSFEQFIKKLNIPVVTFGNRISDTVPYVWIDDRKAVRDAIGLLAAKGYEEIVYVSPPLVLRGKTNVYAVEQRFAGFQDALQQAGHIRSRVITITDTSKKSAQFCKRTAEKPPSFARATSMLSKYGSI</sequence>
<dbReference type="CDD" id="cd06267">
    <property type="entry name" value="PBP1_LacI_sugar_binding-like"/>
    <property type="match status" value="1"/>
</dbReference>
<keyword evidence="3" id="KW-0804">Transcription</keyword>
<dbReference type="SUPFAM" id="SSF47413">
    <property type="entry name" value="lambda repressor-like DNA-binding domains"/>
    <property type="match status" value="1"/>
</dbReference>
<evidence type="ECO:0000256" key="1">
    <source>
        <dbReference type="ARBA" id="ARBA00023015"/>
    </source>
</evidence>
<evidence type="ECO:0000256" key="3">
    <source>
        <dbReference type="ARBA" id="ARBA00023163"/>
    </source>
</evidence>
<dbReference type="EMBL" id="QMFB01000003">
    <property type="protein sequence ID" value="RAV21903.1"/>
    <property type="molecule type" value="Genomic_DNA"/>
</dbReference>
<proteinExistence type="predicted"/>
<dbReference type="PROSITE" id="PS50932">
    <property type="entry name" value="HTH_LACI_2"/>
    <property type="match status" value="1"/>
</dbReference>
<dbReference type="RefSeq" id="WP_113030213.1">
    <property type="nucleotide sequence ID" value="NZ_QMFB01000003.1"/>
</dbReference>
<dbReference type="AlphaFoldDB" id="A0A329MT85"/>
<protein>
    <recommendedName>
        <fullName evidence="4">HTH lacI-type domain-containing protein</fullName>
    </recommendedName>
</protein>
<gene>
    <name evidence="5" type="ORF">DQG23_07565</name>
</gene>
<evidence type="ECO:0000313" key="6">
    <source>
        <dbReference type="Proteomes" id="UP000250369"/>
    </source>
</evidence>
<dbReference type="PANTHER" id="PTHR30146:SF109">
    <property type="entry name" value="HTH-TYPE TRANSCRIPTIONAL REGULATOR GALS"/>
    <property type="match status" value="1"/>
</dbReference>